<feature type="compositionally biased region" description="Polar residues" evidence="1">
    <location>
        <begin position="94"/>
        <end position="104"/>
    </location>
</feature>
<evidence type="ECO:0000313" key="2">
    <source>
        <dbReference type="EMBL" id="KAB1082623.1"/>
    </source>
</evidence>
<organism evidence="2 3">
    <name type="scientific">Neorhizobium galegae</name>
    <name type="common">Rhizobium galegae</name>
    <dbReference type="NCBI Taxonomy" id="399"/>
    <lineage>
        <taxon>Bacteria</taxon>
        <taxon>Pseudomonadati</taxon>
        <taxon>Pseudomonadota</taxon>
        <taxon>Alphaproteobacteria</taxon>
        <taxon>Hyphomicrobiales</taxon>
        <taxon>Rhizobiaceae</taxon>
        <taxon>Rhizobium/Agrobacterium group</taxon>
        <taxon>Neorhizobium</taxon>
    </lineage>
</organism>
<feature type="compositionally biased region" description="Low complexity" evidence="1">
    <location>
        <begin position="224"/>
        <end position="236"/>
    </location>
</feature>
<feature type="region of interest" description="Disordered" evidence="1">
    <location>
        <begin position="1"/>
        <end position="283"/>
    </location>
</feature>
<feature type="compositionally biased region" description="Low complexity" evidence="1">
    <location>
        <begin position="132"/>
        <end position="148"/>
    </location>
</feature>
<dbReference type="EMBL" id="VZUL01000004">
    <property type="protein sequence ID" value="KAB1082623.1"/>
    <property type="molecule type" value="Genomic_DNA"/>
</dbReference>
<evidence type="ECO:0000313" key="3">
    <source>
        <dbReference type="Proteomes" id="UP000386575"/>
    </source>
</evidence>
<name>A0A6A1TFX1_NEOGA</name>
<sequence>MVPGDTGSGGAPGRSDTSAAGSDRSSGDRSGGDRGNKAADNVSKSDSVTTTNGWTVSGEMGKEIATRAEPAGDGAISLHTQYGAEGFSQDHHSYSFTEGASISAPTPHADSGHDRSAAGDTGARGSDNSGMPNQAEAPANPNNSDSGNGSDGAGKTDGDQPTRTADGGNASDAKSEQGTSSGADGSSASRQGGGHEGTGATGNDAGRGDQKDGGNTSDAKPEQGTSSGADGSSASWHGGGHEGTGVAGNDAGRGEGPAAGDARDKAGAGASDRTPPGNGVLSPFEEILDGIVNPSPKDHPFQYGVMENMRHRGEAIVGGFVESMNQQSAFMNAVAEGRIGDAIVMRGKDIGDSAKGAVVGFGHSVATAGRAMGDLAYYGTHMEEPGAAEKLGNATVDGVLEAANIVGAVDGAASVTKLGVAAVGKDALREGLAAGEEGLQADAGGAGNHGAMPPELPPPEAPPPGGAGGAPKPTTESIFGEINQELANVPEAEGPLPNGHRGPGIGGYSGVPQETGVYRQDGGHHVHQGANYAPQGTPTRNAPGYRDGTTVDLSQGEHANVHRVTNAVNRGLHGAEVDRAIGGDISAGQYGTRFGEGTAYNGPGVHVRATGDGTRAAVGAPPATPWTVDTTGYYGLRASGDPIQGTIQGALDAVIQSDRALDAAGVQPVRVPKR</sequence>
<feature type="region of interest" description="Disordered" evidence="1">
    <location>
        <begin position="440"/>
        <end position="476"/>
    </location>
</feature>
<dbReference type="Proteomes" id="UP000386575">
    <property type="component" value="Unassembled WGS sequence"/>
</dbReference>
<reference evidence="2 3" key="1">
    <citation type="submission" date="2019-09" db="EMBL/GenBank/DDBJ databases">
        <title>Genome sequencing of Ng87 strain.</title>
        <authorList>
            <person name="Karasev E.S."/>
            <person name="Andronov E."/>
        </authorList>
    </citation>
    <scope>NUCLEOTIDE SEQUENCE [LARGE SCALE GENOMIC DNA]</scope>
    <source>
        <strain evidence="2 3">Ng87</strain>
    </source>
</reference>
<gene>
    <name evidence="2" type="ORF">F4V91_32290</name>
</gene>
<evidence type="ECO:0000256" key="1">
    <source>
        <dbReference type="SAM" id="MobiDB-lite"/>
    </source>
</evidence>
<feature type="compositionally biased region" description="Basic and acidic residues" evidence="1">
    <location>
        <begin position="25"/>
        <end position="37"/>
    </location>
</feature>
<feature type="compositionally biased region" description="Gly residues" evidence="1">
    <location>
        <begin position="237"/>
        <end position="246"/>
    </location>
</feature>
<feature type="compositionally biased region" description="Gly residues" evidence="1">
    <location>
        <begin position="1"/>
        <end position="12"/>
    </location>
</feature>
<feature type="region of interest" description="Disordered" evidence="1">
    <location>
        <begin position="490"/>
        <end position="542"/>
    </location>
</feature>
<protein>
    <submittedName>
        <fullName evidence="2">Uncharacterized protein</fullName>
    </submittedName>
</protein>
<proteinExistence type="predicted"/>
<comment type="caution">
    <text evidence="2">The sequence shown here is derived from an EMBL/GenBank/DDBJ whole genome shotgun (WGS) entry which is preliminary data.</text>
</comment>
<feature type="compositionally biased region" description="Pro residues" evidence="1">
    <location>
        <begin position="454"/>
        <end position="465"/>
    </location>
</feature>
<feature type="compositionally biased region" description="Low complexity" evidence="1">
    <location>
        <begin position="14"/>
        <end position="24"/>
    </location>
</feature>
<feature type="compositionally biased region" description="Polar residues" evidence="1">
    <location>
        <begin position="42"/>
        <end position="55"/>
    </location>
</feature>
<dbReference type="RefSeq" id="WP_151047517.1">
    <property type="nucleotide sequence ID" value="NZ_VZUL01000004.1"/>
</dbReference>
<feature type="compositionally biased region" description="Low complexity" evidence="1">
    <location>
        <begin position="177"/>
        <end position="190"/>
    </location>
</feature>
<feature type="compositionally biased region" description="Gly residues" evidence="1">
    <location>
        <begin position="191"/>
        <end position="200"/>
    </location>
</feature>
<dbReference type="AlphaFoldDB" id="A0A6A1TFX1"/>
<accession>A0A6A1TFX1</accession>